<name>A0ABQ1EMG2_9BACL</name>
<accession>A0ABQ1EMG2</accession>
<dbReference type="PANTHER" id="PTHR22946">
    <property type="entry name" value="DIENELACTONE HYDROLASE DOMAIN-CONTAINING PROTEIN-RELATED"/>
    <property type="match status" value="1"/>
</dbReference>
<gene>
    <name evidence="3" type="ORF">GCM10008018_23890</name>
</gene>
<dbReference type="InterPro" id="IPR050261">
    <property type="entry name" value="FrsA_esterase"/>
</dbReference>
<dbReference type="PANTHER" id="PTHR22946:SF9">
    <property type="entry name" value="POLYKETIDE TRANSFERASE AF380"/>
    <property type="match status" value="1"/>
</dbReference>
<keyword evidence="1" id="KW-0378">Hydrolase</keyword>
<feature type="domain" description="Dienelactone hydrolase" evidence="2">
    <location>
        <begin position="125"/>
        <end position="223"/>
    </location>
</feature>
<evidence type="ECO:0000313" key="3">
    <source>
        <dbReference type="EMBL" id="GFZ77547.1"/>
    </source>
</evidence>
<dbReference type="Pfam" id="PF01738">
    <property type="entry name" value="DLH"/>
    <property type="match status" value="1"/>
</dbReference>
<evidence type="ECO:0000259" key="2">
    <source>
        <dbReference type="Pfam" id="PF01738"/>
    </source>
</evidence>
<evidence type="ECO:0000313" key="4">
    <source>
        <dbReference type="Proteomes" id="UP000615455"/>
    </source>
</evidence>
<dbReference type="InterPro" id="IPR029058">
    <property type="entry name" value="AB_hydrolase_fold"/>
</dbReference>
<dbReference type="Gene3D" id="3.40.50.1820">
    <property type="entry name" value="alpha/beta hydrolase"/>
    <property type="match status" value="1"/>
</dbReference>
<sequence length="340" mass="37963">MAYNLSQLNQTGMPPLLQGIESIMQWEEKLNGIRSTWLEYIGELPQREPVKLQVRSQSKQSGHTRLHVAYDTVYGDTVTAYLLVPEAQAPGPAGYPAVLALHPTHEQGKDDIAMSSGRKNRIYALELVERGYVVLVPDALTAGERIYPNKPAFNSEPFYEHHPGWSTVAKNITDHMQGVDVLCALDYVNPSAIGVIGHSFGGYNSYFLAGIDKRVKAVVSSCGFSPFTGDPYPAHWSYRNYPYTHIPQISADLAIDQIPFEFHEIAALCAPVPFFNYAAQADTIFPHWKAVAEGMLELSKLYGWLGKADRFRSYLGDGGHDFPAEIRLLAYAFLDDWLKH</sequence>
<keyword evidence="4" id="KW-1185">Reference proteome</keyword>
<dbReference type="EMBL" id="BMHE01000009">
    <property type="protein sequence ID" value="GFZ77547.1"/>
    <property type="molecule type" value="Genomic_DNA"/>
</dbReference>
<protein>
    <recommendedName>
        <fullName evidence="2">Dienelactone hydrolase domain-containing protein</fullName>
    </recommendedName>
</protein>
<comment type="caution">
    <text evidence="3">The sequence shown here is derived from an EMBL/GenBank/DDBJ whole genome shotgun (WGS) entry which is preliminary data.</text>
</comment>
<dbReference type="InterPro" id="IPR002925">
    <property type="entry name" value="Dienelactn_hydro"/>
</dbReference>
<organism evidence="3 4">
    <name type="scientific">Paenibacillus marchantiophytorum</name>
    <dbReference type="NCBI Taxonomy" id="1619310"/>
    <lineage>
        <taxon>Bacteria</taxon>
        <taxon>Bacillati</taxon>
        <taxon>Bacillota</taxon>
        <taxon>Bacilli</taxon>
        <taxon>Bacillales</taxon>
        <taxon>Paenibacillaceae</taxon>
        <taxon>Paenibacillus</taxon>
    </lineage>
</organism>
<evidence type="ECO:0000256" key="1">
    <source>
        <dbReference type="ARBA" id="ARBA00022801"/>
    </source>
</evidence>
<reference evidence="4" key="1">
    <citation type="journal article" date="2019" name="Int. J. Syst. Evol. Microbiol.">
        <title>The Global Catalogue of Microorganisms (GCM) 10K type strain sequencing project: providing services to taxonomists for standard genome sequencing and annotation.</title>
        <authorList>
            <consortium name="The Broad Institute Genomics Platform"/>
            <consortium name="The Broad Institute Genome Sequencing Center for Infectious Disease"/>
            <person name="Wu L."/>
            <person name="Ma J."/>
        </authorList>
    </citation>
    <scope>NUCLEOTIDE SEQUENCE [LARGE SCALE GENOMIC DNA]</scope>
    <source>
        <strain evidence="4">CGMCC 1.15043</strain>
    </source>
</reference>
<dbReference type="Proteomes" id="UP000615455">
    <property type="component" value="Unassembled WGS sequence"/>
</dbReference>
<dbReference type="SUPFAM" id="SSF53474">
    <property type="entry name" value="alpha/beta-Hydrolases"/>
    <property type="match status" value="1"/>
</dbReference>
<dbReference type="RefSeq" id="WP_189011663.1">
    <property type="nucleotide sequence ID" value="NZ_BMHE01000009.1"/>
</dbReference>
<proteinExistence type="predicted"/>